<evidence type="ECO:0000256" key="2">
    <source>
        <dbReference type="ARBA" id="ARBA00023033"/>
    </source>
</evidence>
<dbReference type="GO" id="GO:0016709">
    <property type="term" value="F:oxidoreductase activity, acting on paired donors, with incorporation or reduction of molecular oxygen, NAD(P)H as one donor, and incorporation of one atom of oxygen"/>
    <property type="evidence" value="ECO:0007669"/>
    <property type="project" value="InterPro"/>
</dbReference>
<dbReference type="AlphaFoldDB" id="A0A557QWG7"/>
<dbReference type="PIRSF" id="PIRSF000040">
    <property type="entry name" value="MMOH_comp"/>
    <property type="match status" value="1"/>
</dbReference>
<name>A0A557QWG7_9RHOO</name>
<dbReference type="InterPro" id="IPR003430">
    <property type="entry name" value="Phenol_Hydrox"/>
</dbReference>
<dbReference type="SUPFAM" id="SSF47240">
    <property type="entry name" value="Ferritin-like"/>
    <property type="match status" value="1"/>
</dbReference>
<dbReference type="InterPro" id="IPR009078">
    <property type="entry name" value="Ferritin-like_SF"/>
</dbReference>
<evidence type="ECO:0000313" key="3">
    <source>
        <dbReference type="EMBL" id="TVO57229.1"/>
    </source>
</evidence>
<dbReference type="EMBL" id="VMNK01000007">
    <property type="protein sequence ID" value="TVO57229.1"/>
    <property type="molecule type" value="Genomic_DNA"/>
</dbReference>
<dbReference type="RefSeq" id="WP_144309468.1">
    <property type="nucleotide sequence ID" value="NZ_VMNK01000007.1"/>
</dbReference>
<dbReference type="CDD" id="cd01058">
    <property type="entry name" value="AAMH_B"/>
    <property type="match status" value="1"/>
</dbReference>
<dbReference type="Gene3D" id="1.10.620.20">
    <property type="entry name" value="Ribonucleotide Reductase, subunit A"/>
    <property type="match status" value="1"/>
</dbReference>
<dbReference type="InterPro" id="IPR012348">
    <property type="entry name" value="RNR-like"/>
</dbReference>
<dbReference type="InterPro" id="IPR012078">
    <property type="entry name" value="MP_mOase_hydro"/>
</dbReference>
<proteinExistence type="predicted"/>
<keyword evidence="2" id="KW-0503">Monooxygenase</keyword>
<gene>
    <name evidence="3" type="ORF">FHP91_10055</name>
</gene>
<evidence type="ECO:0000256" key="1">
    <source>
        <dbReference type="ARBA" id="ARBA00023002"/>
    </source>
</evidence>
<sequence length="331" mass="37343">MHIDLRTVTIKPLRHTFDNIARRLGADKPATRYQEGTLDMQQTANFHYRPTWDPDHQIYDASRTAIKMADWYAFKDPRQFYYGAYTMARAKQQDTAEANFDFVENRNLADTLPADVRATVLELLVPLRHVAWGSNMNNASICAYSYGTAFSQPGIYQAMDQLGIAQYLTRVGLLLGGVESLEVAKTSWMEGDAWQGLRRYVEDCMVIKDPVELFVAQNVALDGLLYPLVYETIVDDVLSAKGGTPVAMLTQFMTDWFTETKRWTDATMKTAAAESDENKAILAKWVIQWRDRAAAALLPVARIALNERTDALVAEVVQQFDARLIKSGVPL</sequence>
<keyword evidence="1" id="KW-0560">Oxidoreductase</keyword>
<protein>
    <submittedName>
        <fullName evidence="3">Phenol hydroxylase</fullName>
    </submittedName>
</protein>
<organism evidence="3 4">
    <name type="scientific">Denitromonas halophila</name>
    <dbReference type="NCBI Taxonomy" id="1629404"/>
    <lineage>
        <taxon>Bacteria</taxon>
        <taxon>Pseudomonadati</taxon>
        <taxon>Pseudomonadota</taxon>
        <taxon>Betaproteobacteria</taxon>
        <taxon>Rhodocyclales</taxon>
        <taxon>Zoogloeaceae</taxon>
        <taxon>Denitromonas</taxon>
    </lineage>
</organism>
<dbReference type="OrthoDB" id="9806768at2"/>
<comment type="caution">
    <text evidence="3">The sequence shown here is derived from an EMBL/GenBank/DDBJ whole genome shotgun (WGS) entry which is preliminary data.</text>
</comment>
<reference evidence="3 4" key="1">
    <citation type="submission" date="2019-07" db="EMBL/GenBank/DDBJ databases">
        <title>The pathways for chlorine oxyanion respiration interact through the shared metabolite chlorate.</title>
        <authorList>
            <person name="Barnum T.P."/>
            <person name="Cheng Y."/>
            <person name="Hill K.A."/>
            <person name="Lucas L.N."/>
            <person name="Carlson H.K."/>
            <person name="Coates J.D."/>
        </authorList>
    </citation>
    <scope>NUCLEOTIDE SEQUENCE [LARGE SCALE GENOMIC DNA]</scope>
    <source>
        <strain evidence="3 4">SFB-3</strain>
    </source>
</reference>
<evidence type="ECO:0000313" key="4">
    <source>
        <dbReference type="Proteomes" id="UP000319502"/>
    </source>
</evidence>
<dbReference type="Proteomes" id="UP000319502">
    <property type="component" value="Unassembled WGS sequence"/>
</dbReference>
<accession>A0A557QWG7</accession>
<keyword evidence="4" id="KW-1185">Reference proteome</keyword>
<dbReference type="Pfam" id="PF02332">
    <property type="entry name" value="Phenol_Hydrox"/>
    <property type="match status" value="1"/>
</dbReference>